<dbReference type="EMBL" id="OX395127">
    <property type="protein sequence ID" value="CAI5765697.1"/>
    <property type="molecule type" value="Genomic_DNA"/>
</dbReference>
<proteinExistence type="predicted"/>
<accession>A0AA35NZ40</accession>
<dbReference type="AlphaFoldDB" id="A0AA35NZ40"/>
<dbReference type="Proteomes" id="UP001178461">
    <property type="component" value="Chromosome 2"/>
</dbReference>
<keyword evidence="2" id="KW-1185">Reference proteome</keyword>
<evidence type="ECO:0000313" key="2">
    <source>
        <dbReference type="Proteomes" id="UP001178461"/>
    </source>
</evidence>
<sequence length="153" mass="17299">MFIILQCVMCKVLCQCHMGRFSFYSYIFTGGEGDWDCLQLTAVSFVCMGEGQGLLGQVSHIDSYAVGGFLSCWALYVIKERHNRVKASSFVCPHASFNVLLRFSQTVWSQWLVFTPEGHLQCLVMMILAAEHRHHRLDVYSSADASTVLHQVL</sequence>
<protein>
    <submittedName>
        <fullName evidence="1">Uncharacterized protein</fullName>
    </submittedName>
</protein>
<gene>
    <name evidence="1" type="ORF">PODLI_1B002988</name>
</gene>
<name>A0AA35NZ40_9SAUR</name>
<reference evidence="1" key="1">
    <citation type="submission" date="2022-12" db="EMBL/GenBank/DDBJ databases">
        <authorList>
            <person name="Alioto T."/>
            <person name="Alioto T."/>
            <person name="Gomez Garrido J."/>
        </authorList>
    </citation>
    <scope>NUCLEOTIDE SEQUENCE</scope>
</reference>
<evidence type="ECO:0000313" key="1">
    <source>
        <dbReference type="EMBL" id="CAI5765697.1"/>
    </source>
</evidence>
<organism evidence="1 2">
    <name type="scientific">Podarcis lilfordi</name>
    <name type="common">Lilford's wall lizard</name>
    <dbReference type="NCBI Taxonomy" id="74358"/>
    <lineage>
        <taxon>Eukaryota</taxon>
        <taxon>Metazoa</taxon>
        <taxon>Chordata</taxon>
        <taxon>Craniata</taxon>
        <taxon>Vertebrata</taxon>
        <taxon>Euteleostomi</taxon>
        <taxon>Lepidosauria</taxon>
        <taxon>Squamata</taxon>
        <taxon>Bifurcata</taxon>
        <taxon>Unidentata</taxon>
        <taxon>Episquamata</taxon>
        <taxon>Laterata</taxon>
        <taxon>Lacertibaenia</taxon>
        <taxon>Lacertidae</taxon>
        <taxon>Podarcis</taxon>
    </lineage>
</organism>